<evidence type="ECO:0000256" key="1">
    <source>
        <dbReference type="SAM" id="MobiDB-lite"/>
    </source>
</evidence>
<organism evidence="2 3">
    <name type="scientific">Arsenophonus nasoniae</name>
    <name type="common">son-killer infecting Nasonia vitripennis</name>
    <dbReference type="NCBI Taxonomy" id="638"/>
    <lineage>
        <taxon>Bacteria</taxon>
        <taxon>Pseudomonadati</taxon>
        <taxon>Pseudomonadota</taxon>
        <taxon>Gammaproteobacteria</taxon>
        <taxon>Enterobacterales</taxon>
        <taxon>Morganellaceae</taxon>
        <taxon>Arsenophonus</taxon>
    </lineage>
</organism>
<proteinExistence type="predicted"/>
<sequence>MAKNRKQPADTTEEPVGLPAELQVDRGVKTVEQNIDLEGTDHHSNGQNDETQPPEPGVIQTATDVMTVVVLQGNSIQHNGERYSENQSFSLTHDEAERLIQLGVVMKSAAIQQKRVTKNLSGVIKITQEG</sequence>
<accession>A0AA95GG06</accession>
<reference evidence="2" key="1">
    <citation type="submission" date="2023-04" db="EMBL/GenBank/DDBJ databases">
        <title>Genome dynamics across the evolutionary transition to endosymbiosis.</title>
        <authorList>
            <person name="Siozios S."/>
            <person name="Nadal-Jimenez P."/>
            <person name="Azagi T."/>
            <person name="Sprong H."/>
            <person name="Frost C.L."/>
            <person name="Parratt S.R."/>
            <person name="Taylor G."/>
            <person name="Brettell L."/>
            <person name="Lew K.C."/>
            <person name="Croft L."/>
            <person name="King K.C."/>
            <person name="Brockhurst M.A."/>
            <person name="Hypsa V."/>
            <person name="Novakova E."/>
            <person name="Darby A.C."/>
            <person name="Hurst G.D.D."/>
        </authorList>
    </citation>
    <scope>NUCLEOTIDE SEQUENCE</scope>
    <source>
        <strain evidence="2">AIh</strain>
    </source>
</reference>
<protein>
    <submittedName>
        <fullName evidence="2">Uncharacterized protein</fullName>
    </submittedName>
</protein>
<dbReference type="AlphaFoldDB" id="A0AA95GG06"/>
<dbReference type="EMBL" id="CP123498">
    <property type="protein sequence ID" value="WGL96294.1"/>
    <property type="molecule type" value="Genomic_DNA"/>
</dbReference>
<dbReference type="RefSeq" id="WP_280629838.1">
    <property type="nucleotide sequence ID" value="NZ_CP123498.1"/>
</dbReference>
<dbReference type="Proteomes" id="UP001177597">
    <property type="component" value="Chromosome"/>
</dbReference>
<evidence type="ECO:0000313" key="3">
    <source>
        <dbReference type="Proteomes" id="UP001177597"/>
    </source>
</evidence>
<gene>
    <name evidence="2" type="ORF">QE207_06940</name>
</gene>
<name>A0AA95GG06_9GAMM</name>
<evidence type="ECO:0000313" key="2">
    <source>
        <dbReference type="EMBL" id="WGL96294.1"/>
    </source>
</evidence>
<feature type="region of interest" description="Disordered" evidence="1">
    <location>
        <begin position="1"/>
        <end position="58"/>
    </location>
</feature>